<keyword evidence="2" id="KW-1185">Reference proteome</keyword>
<organism evidence="1 2">
    <name type="scientific">Trifolium medium</name>
    <dbReference type="NCBI Taxonomy" id="97028"/>
    <lineage>
        <taxon>Eukaryota</taxon>
        <taxon>Viridiplantae</taxon>
        <taxon>Streptophyta</taxon>
        <taxon>Embryophyta</taxon>
        <taxon>Tracheophyta</taxon>
        <taxon>Spermatophyta</taxon>
        <taxon>Magnoliopsida</taxon>
        <taxon>eudicotyledons</taxon>
        <taxon>Gunneridae</taxon>
        <taxon>Pentapetalae</taxon>
        <taxon>rosids</taxon>
        <taxon>fabids</taxon>
        <taxon>Fabales</taxon>
        <taxon>Fabaceae</taxon>
        <taxon>Papilionoideae</taxon>
        <taxon>50 kb inversion clade</taxon>
        <taxon>NPAAA clade</taxon>
        <taxon>Hologalegina</taxon>
        <taxon>IRL clade</taxon>
        <taxon>Trifolieae</taxon>
        <taxon>Trifolium</taxon>
    </lineage>
</organism>
<evidence type="ECO:0000313" key="2">
    <source>
        <dbReference type="Proteomes" id="UP000265520"/>
    </source>
</evidence>
<protein>
    <submittedName>
        <fullName evidence="1">Abscisic acid 8'-hydroxylase</fullName>
    </submittedName>
</protein>
<evidence type="ECO:0000313" key="1">
    <source>
        <dbReference type="EMBL" id="MCI04682.1"/>
    </source>
</evidence>
<accession>A0A392NYY8</accession>
<proteinExistence type="predicted"/>
<name>A0A392NYY8_9FABA</name>
<sequence>MTSLSAFITKFDKLLCGRLQMLEDSGKSFKVLDFSMKMTFDAMCGMLMSITEDSLLRLIEKDCTAVSNAMLSFPVMIPGTRYYKGIM</sequence>
<reference evidence="1 2" key="1">
    <citation type="journal article" date="2018" name="Front. Plant Sci.">
        <title>Red Clover (Trifolium pratense) and Zigzag Clover (T. medium) - A Picture of Genomic Similarities and Differences.</title>
        <authorList>
            <person name="Dluhosova J."/>
            <person name="Istvanek J."/>
            <person name="Nedelnik J."/>
            <person name="Repkova J."/>
        </authorList>
    </citation>
    <scope>NUCLEOTIDE SEQUENCE [LARGE SCALE GENOMIC DNA]</scope>
    <source>
        <strain evidence="2">cv. 10/8</strain>
        <tissue evidence="1">Leaf</tissue>
    </source>
</reference>
<gene>
    <name evidence="1" type="ORF">A2U01_0025729</name>
</gene>
<dbReference type="EMBL" id="LXQA010056170">
    <property type="protein sequence ID" value="MCI04682.1"/>
    <property type="molecule type" value="Genomic_DNA"/>
</dbReference>
<feature type="non-terminal residue" evidence="1">
    <location>
        <position position="87"/>
    </location>
</feature>
<dbReference type="AlphaFoldDB" id="A0A392NYY8"/>
<comment type="caution">
    <text evidence="1">The sequence shown here is derived from an EMBL/GenBank/DDBJ whole genome shotgun (WGS) entry which is preliminary data.</text>
</comment>
<dbReference type="Proteomes" id="UP000265520">
    <property type="component" value="Unassembled WGS sequence"/>
</dbReference>